<reference evidence="2 3" key="1">
    <citation type="submission" date="2020-04" db="EMBL/GenBank/DDBJ databases">
        <title>Draft Whole-Genome sequence of Marichromatium bheemlicum DSM 18632, type strain.</title>
        <authorList>
            <person name="Kyndt J.A."/>
            <person name="Meyer T.E."/>
        </authorList>
    </citation>
    <scope>NUCLEOTIDE SEQUENCE [LARGE SCALE GENOMIC DNA]</scope>
    <source>
        <strain evidence="2 3">DSM 18632</strain>
    </source>
</reference>
<evidence type="ECO:0000313" key="2">
    <source>
        <dbReference type="EMBL" id="NKN32466.1"/>
    </source>
</evidence>
<dbReference type="PROSITE" id="PS51257">
    <property type="entry name" value="PROKAR_LIPOPROTEIN"/>
    <property type="match status" value="1"/>
</dbReference>
<sequence>MSRVRRPLVALACLFLAVGCSRISLVYDNAPFLTGVYVDHQLDLDPQQLRGWKPVLQTVQERHRREALPELVALLERLLQATATGPARSDLACLMAAAAPVYRHHAELFITAAAPLLAALTPPQRTRLEQRWHERETERGAPPDAARERQRRARRYIRNISDWTGPLTPEQQQLIGEITAAMPHSQPALDAYRAAQRRRLMTLLEEGAGERRIAAFLRAWLTDFDAMPIELRRDGERLTEQLVTLAARLGASLAPEQRARVQHRLGELRDTLRRLQRGHTTPRPLPCSS</sequence>
<evidence type="ECO:0008006" key="4">
    <source>
        <dbReference type="Google" id="ProtNLM"/>
    </source>
</evidence>
<feature type="region of interest" description="Disordered" evidence="1">
    <location>
        <begin position="132"/>
        <end position="151"/>
    </location>
</feature>
<evidence type="ECO:0000313" key="3">
    <source>
        <dbReference type="Proteomes" id="UP000740754"/>
    </source>
</evidence>
<name>A0ABX1I8J3_9GAMM</name>
<keyword evidence="3" id="KW-1185">Reference proteome</keyword>
<gene>
    <name evidence="2" type="ORF">HF203_04445</name>
</gene>
<dbReference type="EMBL" id="JAAXKX010000004">
    <property type="protein sequence ID" value="NKN32466.1"/>
    <property type="molecule type" value="Genomic_DNA"/>
</dbReference>
<feature type="compositionally biased region" description="Basic and acidic residues" evidence="1">
    <location>
        <begin position="132"/>
        <end position="148"/>
    </location>
</feature>
<proteinExistence type="predicted"/>
<organism evidence="2 3">
    <name type="scientific">Marichromatium bheemlicum</name>
    <dbReference type="NCBI Taxonomy" id="365339"/>
    <lineage>
        <taxon>Bacteria</taxon>
        <taxon>Pseudomonadati</taxon>
        <taxon>Pseudomonadota</taxon>
        <taxon>Gammaproteobacteria</taxon>
        <taxon>Chromatiales</taxon>
        <taxon>Chromatiaceae</taxon>
        <taxon>Marichromatium</taxon>
    </lineage>
</organism>
<dbReference type="Proteomes" id="UP000740754">
    <property type="component" value="Unassembled WGS sequence"/>
</dbReference>
<comment type="caution">
    <text evidence="2">The sequence shown here is derived from an EMBL/GenBank/DDBJ whole genome shotgun (WGS) entry which is preliminary data.</text>
</comment>
<dbReference type="RefSeq" id="WP_168667001.1">
    <property type="nucleotide sequence ID" value="NZ_JAAXKX010000004.1"/>
</dbReference>
<evidence type="ECO:0000256" key="1">
    <source>
        <dbReference type="SAM" id="MobiDB-lite"/>
    </source>
</evidence>
<accession>A0ABX1I8J3</accession>
<dbReference type="Pfam" id="PF19795">
    <property type="entry name" value="DUF6279"/>
    <property type="match status" value="1"/>
</dbReference>
<protein>
    <recommendedName>
        <fullName evidence="4">Lipoprotein</fullName>
    </recommendedName>
</protein>